<dbReference type="GO" id="GO:0005524">
    <property type="term" value="F:ATP binding"/>
    <property type="evidence" value="ECO:0007669"/>
    <property type="project" value="UniProtKB-UniRule"/>
</dbReference>
<dbReference type="InterPro" id="IPR011761">
    <property type="entry name" value="ATP-grasp"/>
</dbReference>
<protein>
    <submittedName>
        <fullName evidence="3">Carboxylate--amine ligase</fullName>
    </submittedName>
</protein>
<keyword evidence="3" id="KW-0436">Ligase</keyword>
<dbReference type="Proteomes" id="UP000295280">
    <property type="component" value="Unassembled WGS sequence"/>
</dbReference>
<gene>
    <name evidence="3" type="ORF">ERX40_02275</name>
</gene>
<accession>A0A9Q8CKU0</accession>
<comment type="caution">
    <text evidence="3">The sequence shown here is derived from an EMBL/GenBank/DDBJ whole genome shotgun (WGS) entry which is preliminary data.</text>
</comment>
<keyword evidence="4" id="KW-1185">Reference proteome</keyword>
<dbReference type="EMBL" id="SCWD01000001">
    <property type="protein sequence ID" value="TDM04016.1"/>
    <property type="molecule type" value="Genomic_DNA"/>
</dbReference>
<evidence type="ECO:0000313" key="3">
    <source>
        <dbReference type="EMBL" id="TDM04016.1"/>
    </source>
</evidence>
<dbReference type="PROSITE" id="PS50975">
    <property type="entry name" value="ATP_GRASP"/>
    <property type="match status" value="1"/>
</dbReference>
<evidence type="ECO:0000256" key="1">
    <source>
        <dbReference type="PROSITE-ProRule" id="PRU00409"/>
    </source>
</evidence>
<dbReference type="GO" id="GO:0016874">
    <property type="term" value="F:ligase activity"/>
    <property type="evidence" value="ECO:0007669"/>
    <property type="project" value="UniProtKB-KW"/>
</dbReference>
<dbReference type="RefSeq" id="WP_133416877.1">
    <property type="nucleotide sequence ID" value="NZ_SCWD01000001.1"/>
</dbReference>
<keyword evidence="1" id="KW-0067">ATP-binding</keyword>
<dbReference type="OrthoDB" id="5420347at2"/>
<dbReference type="InterPro" id="IPR005479">
    <property type="entry name" value="CPAse_ATP-bd"/>
</dbReference>
<dbReference type="GO" id="GO:0046872">
    <property type="term" value="F:metal ion binding"/>
    <property type="evidence" value="ECO:0007669"/>
    <property type="project" value="InterPro"/>
</dbReference>
<dbReference type="SUPFAM" id="SSF56059">
    <property type="entry name" value="Glutathione synthetase ATP-binding domain-like"/>
    <property type="match status" value="1"/>
</dbReference>
<evidence type="ECO:0000313" key="4">
    <source>
        <dbReference type="Proteomes" id="UP000295280"/>
    </source>
</evidence>
<evidence type="ECO:0000259" key="2">
    <source>
        <dbReference type="PROSITE" id="PS50975"/>
    </source>
</evidence>
<reference evidence="3 4" key="1">
    <citation type="submission" date="2019-01" db="EMBL/GenBank/DDBJ databases">
        <title>Draft genome sequences of the type strains of six Macrococcus species.</title>
        <authorList>
            <person name="Mazhar S."/>
            <person name="Altermann E."/>
            <person name="Hill C."/>
            <person name="Mcauliffe O."/>
        </authorList>
    </citation>
    <scope>NUCLEOTIDE SEQUENCE [LARGE SCALE GENOMIC DNA]</scope>
    <source>
        <strain evidence="3 4">ATCC 51828</strain>
    </source>
</reference>
<feature type="domain" description="ATP-grasp" evidence="2">
    <location>
        <begin position="123"/>
        <end position="322"/>
    </location>
</feature>
<dbReference type="AlphaFoldDB" id="A0A9Q8CKU0"/>
<dbReference type="Gene3D" id="3.30.470.20">
    <property type="entry name" value="ATP-grasp fold, B domain"/>
    <property type="match status" value="1"/>
</dbReference>
<name>A0A9Q8CKU0_9STAP</name>
<keyword evidence="1" id="KW-0547">Nucleotide-binding</keyword>
<dbReference type="Pfam" id="PF02786">
    <property type="entry name" value="CPSase_L_D2"/>
    <property type="match status" value="1"/>
</dbReference>
<organism evidence="3 4">
    <name type="scientific">Macrococcus carouselicus</name>
    <dbReference type="NCBI Taxonomy" id="69969"/>
    <lineage>
        <taxon>Bacteria</taxon>
        <taxon>Bacillati</taxon>
        <taxon>Bacillota</taxon>
        <taxon>Bacilli</taxon>
        <taxon>Bacillales</taxon>
        <taxon>Staphylococcaceae</taxon>
        <taxon>Macrococcus</taxon>
    </lineage>
</organism>
<proteinExistence type="predicted"/>
<sequence length="409" mass="47635">MAGQVLPIILGANINAYAVAASFHANYHIKPVIVAGGFLPFTQYSIIMKEIISDEEIYDNRHFLARLAAVKNKYKGHTLLLIGTTDEYVQLIIRNKVHLEKDFLFNYPEEDLFEQLYYKHNFYQICEQFGLDIPATFTIDAADYQEPFKEDIQFPVILKADDGTAYFDIHFEGKQKIYHLNSYQEVDQTIRQIKHAGYEADLIIQEYVAGPDQNMWDIVYYGDTSGKGQLVTLAQVLLQEPQLTAVGNYTSLITRFNSELMNKVVHMMETLHYTGFANFDLKYDARDDKFKFFEVNTRVGRSSSYIKESGYSIARCYMDDLVNKQQHELVYLKEEHLFSVIPNRLLLSQLDAGALKEETKKLIAKRDVFNPLKYRLDTHCRRKGYLMLRDLNYYVKFNQNEWKNAAKDK</sequence>